<dbReference type="EMBL" id="CP115667">
    <property type="protein sequence ID" value="WBW49278.1"/>
    <property type="molecule type" value="Genomic_DNA"/>
</dbReference>
<evidence type="ECO:0000259" key="1">
    <source>
        <dbReference type="Pfam" id="PF01966"/>
    </source>
</evidence>
<dbReference type="PANTHER" id="PTHR38659">
    <property type="entry name" value="METAL-DEPENDENT PHOSPHOHYDROLASE"/>
    <property type="match status" value="1"/>
</dbReference>
<organism evidence="2 3">
    <name type="scientific">Peptoniphilus equinus</name>
    <dbReference type="NCBI Taxonomy" id="3016343"/>
    <lineage>
        <taxon>Bacteria</taxon>
        <taxon>Bacillati</taxon>
        <taxon>Bacillota</taxon>
        <taxon>Tissierellia</taxon>
        <taxon>Tissierellales</taxon>
        <taxon>Peptoniphilaceae</taxon>
        <taxon>Peptoniphilus</taxon>
    </lineage>
</organism>
<name>A0ABY7QR60_9FIRM</name>
<dbReference type="GO" id="GO:0016787">
    <property type="term" value="F:hydrolase activity"/>
    <property type="evidence" value="ECO:0007669"/>
    <property type="project" value="UniProtKB-KW"/>
</dbReference>
<dbReference type="Proteomes" id="UP001210339">
    <property type="component" value="Chromosome"/>
</dbReference>
<accession>A0ABY7QR60</accession>
<protein>
    <submittedName>
        <fullName evidence="2">Hydrolase</fullName>
    </submittedName>
</protein>
<dbReference type="InterPro" id="IPR006674">
    <property type="entry name" value="HD_domain"/>
</dbReference>
<dbReference type="SUPFAM" id="SSF109604">
    <property type="entry name" value="HD-domain/PDEase-like"/>
    <property type="match status" value="1"/>
</dbReference>
<keyword evidence="3" id="KW-1185">Reference proteome</keyword>
<feature type="domain" description="HD" evidence="1">
    <location>
        <begin position="21"/>
        <end position="111"/>
    </location>
</feature>
<sequence length="188" mass="21048">MITRDEAYTLLTEYTKSEALIQHGLQVEAAMMAFGRYFGEDETKYGLVGLLHDIDYDKYPDEHLQKAPQILKDAGVDEEIIRGVMAHGYGMASDVEPISNMEKVVYTVDELTGIINACCLLRPSKSVLDLELKSVNKKFKDKKFAAGCNRDVILDGCRRLGMEKNDVIEITLQGLRDRAQICGLKGNL</sequence>
<gene>
    <name evidence="2" type="ORF">O6R05_04505</name>
</gene>
<dbReference type="PANTHER" id="PTHR38659:SF2">
    <property type="entry name" value="HDIG DOMAIN PROTEIN"/>
    <property type="match status" value="1"/>
</dbReference>
<reference evidence="2 3" key="1">
    <citation type="submission" date="2023-01" db="EMBL/GenBank/DDBJ databases">
        <authorList>
            <person name="Lee S.H."/>
            <person name="Jung H.S."/>
            <person name="Yun J.U."/>
        </authorList>
    </citation>
    <scope>NUCLEOTIDE SEQUENCE [LARGE SCALE GENOMIC DNA]</scope>
    <source>
        <strain evidence="2 3">CBA3646</strain>
    </source>
</reference>
<evidence type="ECO:0000313" key="2">
    <source>
        <dbReference type="EMBL" id="WBW49278.1"/>
    </source>
</evidence>
<dbReference type="Gene3D" id="1.10.3210.10">
    <property type="entry name" value="Hypothetical protein af1432"/>
    <property type="match status" value="1"/>
</dbReference>
<proteinExistence type="predicted"/>
<dbReference type="Pfam" id="PF01966">
    <property type="entry name" value="HD"/>
    <property type="match status" value="1"/>
</dbReference>
<evidence type="ECO:0000313" key="3">
    <source>
        <dbReference type="Proteomes" id="UP001210339"/>
    </source>
</evidence>
<dbReference type="RefSeq" id="WP_271190810.1">
    <property type="nucleotide sequence ID" value="NZ_CP115667.1"/>
</dbReference>
<keyword evidence="2" id="KW-0378">Hydrolase</keyword>